<organism evidence="1">
    <name type="scientific">Human betaherpesvirus 6</name>
    <dbReference type="NCBI Taxonomy" id="10368"/>
    <lineage>
        <taxon>Viruses</taxon>
        <taxon>Duplodnaviria</taxon>
        <taxon>Heunggongvirae</taxon>
        <taxon>Peploviricota</taxon>
        <taxon>Herviviricetes</taxon>
        <taxon>Herpesvirales</taxon>
        <taxon>Orthoherpesviridae</taxon>
        <taxon>Betaherpesvirinae</taxon>
        <taxon>Roseolovirus</taxon>
    </lineage>
</organism>
<evidence type="ECO:0000313" key="1">
    <source>
        <dbReference type="EMBL" id="QFW58050.1"/>
    </source>
</evidence>
<accession>A0A5P9U469</accession>
<proteinExistence type="predicted"/>
<dbReference type="EMBL" id="KY315528">
    <property type="protein sequence ID" value="QFW58050.1"/>
    <property type="molecule type" value="Genomic_DNA"/>
</dbReference>
<sequence length="44" mass="5258">MLSFLILKGCHGNHHIDSLDFLQLPILCLFYFLDLKYPELHHDF</sequence>
<reference evidence="1" key="1">
    <citation type="journal article" date="2018" name="BMC Genomics">
        <title>Comparative genomic, transcriptomic, and proteomic reannotation of human herpesvirus 6.</title>
        <authorList>
            <person name="Greninger A.L."/>
            <person name="Knudsen G.M."/>
            <person name="Roychoudhury P."/>
            <person name="Hanson D.J."/>
            <person name="Sedlak R.H."/>
            <person name="Xie H."/>
            <person name="Guan J."/>
            <person name="Nguyen T."/>
            <person name="Peddu V."/>
            <person name="Boeckh M."/>
            <person name="Huang M.L."/>
            <person name="Cook L."/>
            <person name="Depledge D.P."/>
            <person name="Zerr D.M."/>
            <person name="Koelle D.M."/>
            <person name="Gantt S."/>
            <person name="Yoshikawa T."/>
            <person name="Caserta M."/>
            <person name="Hill J.A."/>
            <person name="Jerome K.R."/>
        </authorList>
    </citation>
    <scope>NUCLEOTIDE SEQUENCE</scope>
    <source>
        <strain evidence="1">HP12F5</strain>
    </source>
</reference>
<protein>
    <submittedName>
        <fullName evidence="1">Uncharacterized protein</fullName>
    </submittedName>
</protein>
<name>A0A5P9U469_9BETA</name>